<dbReference type="OrthoDB" id="1831994at2759"/>
<comment type="caution">
    <text evidence="2">The sequence shown here is derived from an EMBL/GenBank/DDBJ whole genome shotgun (WGS) entry which is preliminary data.</text>
</comment>
<proteinExistence type="predicted"/>
<dbReference type="EMBL" id="PJQY01001588">
    <property type="protein sequence ID" value="PQQ01244.1"/>
    <property type="molecule type" value="Genomic_DNA"/>
</dbReference>
<protein>
    <submittedName>
        <fullName evidence="2">Uncharacterized protein</fullName>
    </submittedName>
</protein>
<feature type="compositionally biased region" description="Low complexity" evidence="1">
    <location>
        <begin position="13"/>
        <end position="25"/>
    </location>
</feature>
<evidence type="ECO:0000256" key="1">
    <source>
        <dbReference type="SAM" id="MobiDB-lite"/>
    </source>
</evidence>
<keyword evidence="3" id="KW-1185">Reference proteome</keyword>
<evidence type="ECO:0000313" key="3">
    <source>
        <dbReference type="Proteomes" id="UP000250321"/>
    </source>
</evidence>
<accession>A0A314YB15</accession>
<evidence type="ECO:0000313" key="2">
    <source>
        <dbReference type="EMBL" id="PQQ01244.1"/>
    </source>
</evidence>
<reference evidence="2 3" key="1">
    <citation type="submission" date="2018-02" db="EMBL/GenBank/DDBJ databases">
        <title>Draft genome of wild Prunus yedoensis var. nudiflora.</title>
        <authorList>
            <person name="Baek S."/>
            <person name="Kim J.-H."/>
            <person name="Choi K."/>
            <person name="Kim G.-B."/>
            <person name="Cho A."/>
            <person name="Jang H."/>
            <person name="Shin C.-H."/>
            <person name="Yu H.-J."/>
            <person name="Mun J.-H."/>
        </authorList>
    </citation>
    <scope>NUCLEOTIDE SEQUENCE [LARGE SCALE GENOMIC DNA]</scope>
    <source>
        <strain evidence="3">cv. Jeju island</strain>
        <tissue evidence="2">Leaf</tissue>
    </source>
</reference>
<dbReference type="Proteomes" id="UP000250321">
    <property type="component" value="Unassembled WGS sequence"/>
</dbReference>
<sequence length="133" mass="14612">MHSPKPLGSITQRPSASNSSSNRPRGLGRNFACASPNSNLSVVPDGETENDLKEIWGPFLVARELHCDLSKARAEIYLPNFVTRQFGLIQTAPLPSLSTNQLSSWRADVAKNHSMAGISFQLQNEMTFLTLMP</sequence>
<feature type="region of interest" description="Disordered" evidence="1">
    <location>
        <begin position="1"/>
        <end position="46"/>
    </location>
</feature>
<dbReference type="AlphaFoldDB" id="A0A314YB15"/>
<name>A0A314YB15_PRUYE</name>
<gene>
    <name evidence="2" type="ORF">Pyn_32242</name>
</gene>
<organism evidence="2 3">
    <name type="scientific">Prunus yedoensis var. nudiflora</name>
    <dbReference type="NCBI Taxonomy" id="2094558"/>
    <lineage>
        <taxon>Eukaryota</taxon>
        <taxon>Viridiplantae</taxon>
        <taxon>Streptophyta</taxon>
        <taxon>Embryophyta</taxon>
        <taxon>Tracheophyta</taxon>
        <taxon>Spermatophyta</taxon>
        <taxon>Magnoliopsida</taxon>
        <taxon>eudicotyledons</taxon>
        <taxon>Gunneridae</taxon>
        <taxon>Pentapetalae</taxon>
        <taxon>rosids</taxon>
        <taxon>fabids</taxon>
        <taxon>Rosales</taxon>
        <taxon>Rosaceae</taxon>
        <taxon>Amygdaloideae</taxon>
        <taxon>Amygdaleae</taxon>
        <taxon>Prunus</taxon>
    </lineage>
</organism>